<keyword evidence="3" id="KW-1185">Reference proteome</keyword>
<sequence>MPDLGPENRKIGGRVGLCGASGRAPRAAGGRERRSPEQPQPQPSTFRPARPARVRPQASPARRVATPYPPIKGECTRLDRYTACIRP</sequence>
<evidence type="ECO:0000313" key="3">
    <source>
        <dbReference type="Proteomes" id="UP001144280"/>
    </source>
</evidence>
<feature type="region of interest" description="Disordered" evidence="1">
    <location>
        <begin position="1"/>
        <end position="72"/>
    </location>
</feature>
<dbReference type="Proteomes" id="UP001144280">
    <property type="component" value="Unassembled WGS sequence"/>
</dbReference>
<evidence type="ECO:0000313" key="2">
    <source>
        <dbReference type="EMBL" id="GLH97060.1"/>
    </source>
</evidence>
<dbReference type="EMBL" id="BSDI01000008">
    <property type="protein sequence ID" value="GLH97060.1"/>
    <property type="molecule type" value="Genomic_DNA"/>
</dbReference>
<gene>
    <name evidence="2" type="ORF">Pa4123_23340</name>
</gene>
<organism evidence="2 3">
    <name type="scientific">Phytohabitans aurantiacus</name>
    <dbReference type="NCBI Taxonomy" id="3016789"/>
    <lineage>
        <taxon>Bacteria</taxon>
        <taxon>Bacillati</taxon>
        <taxon>Actinomycetota</taxon>
        <taxon>Actinomycetes</taxon>
        <taxon>Micromonosporales</taxon>
        <taxon>Micromonosporaceae</taxon>
    </lineage>
</organism>
<feature type="compositionally biased region" description="Basic and acidic residues" evidence="1">
    <location>
        <begin position="1"/>
        <end position="10"/>
    </location>
</feature>
<protein>
    <submittedName>
        <fullName evidence="2">Uncharacterized protein</fullName>
    </submittedName>
</protein>
<reference evidence="2" key="1">
    <citation type="submission" date="2022-12" db="EMBL/GenBank/DDBJ databases">
        <title>New Phytohabitans aurantiacus sp. RD004123 nov., an actinomycete isolated from soil.</title>
        <authorList>
            <person name="Triningsih D.W."/>
            <person name="Harunari E."/>
            <person name="Igarashi Y."/>
        </authorList>
    </citation>
    <scope>NUCLEOTIDE SEQUENCE</scope>
    <source>
        <strain evidence="2">RD004123</strain>
    </source>
</reference>
<proteinExistence type="predicted"/>
<accession>A0ABQ5QR19</accession>
<name>A0ABQ5QR19_9ACTN</name>
<evidence type="ECO:0000256" key="1">
    <source>
        <dbReference type="SAM" id="MobiDB-lite"/>
    </source>
</evidence>
<comment type="caution">
    <text evidence="2">The sequence shown here is derived from an EMBL/GenBank/DDBJ whole genome shotgun (WGS) entry which is preliminary data.</text>
</comment>
<feature type="compositionally biased region" description="Low complexity" evidence="1">
    <location>
        <begin position="43"/>
        <end position="65"/>
    </location>
</feature>